<dbReference type="Proteomes" id="UP000751190">
    <property type="component" value="Unassembled WGS sequence"/>
</dbReference>
<evidence type="ECO:0000313" key="5">
    <source>
        <dbReference type="Proteomes" id="UP000751190"/>
    </source>
</evidence>
<feature type="transmembrane region" description="Helical" evidence="3">
    <location>
        <begin position="110"/>
        <end position="130"/>
    </location>
</feature>
<dbReference type="OMA" id="GLYTAWM"/>
<evidence type="ECO:0000256" key="2">
    <source>
        <dbReference type="SAM" id="MobiDB-lite"/>
    </source>
</evidence>
<dbReference type="GO" id="GO:0005886">
    <property type="term" value="C:plasma membrane"/>
    <property type="evidence" value="ECO:0007669"/>
    <property type="project" value="TreeGrafter"/>
</dbReference>
<keyword evidence="3" id="KW-0472">Membrane</keyword>
<reference evidence="4" key="1">
    <citation type="submission" date="2021-05" db="EMBL/GenBank/DDBJ databases">
        <title>The genome of the haptophyte Pavlova lutheri (Diacronema luteri, Pavlovales) - a model for lipid biosynthesis in eukaryotic algae.</title>
        <authorList>
            <person name="Hulatt C.J."/>
            <person name="Posewitz M.C."/>
        </authorList>
    </citation>
    <scope>NUCLEOTIDE SEQUENCE</scope>
    <source>
        <strain evidence="4">NIVA-4/92</strain>
    </source>
</reference>
<feature type="transmembrane region" description="Helical" evidence="3">
    <location>
        <begin position="330"/>
        <end position="349"/>
    </location>
</feature>
<feature type="transmembrane region" description="Helical" evidence="3">
    <location>
        <begin position="355"/>
        <end position="377"/>
    </location>
</feature>
<organism evidence="4 5">
    <name type="scientific">Diacronema lutheri</name>
    <name type="common">Unicellular marine alga</name>
    <name type="synonym">Monochrysis lutheri</name>
    <dbReference type="NCBI Taxonomy" id="2081491"/>
    <lineage>
        <taxon>Eukaryota</taxon>
        <taxon>Haptista</taxon>
        <taxon>Haptophyta</taxon>
        <taxon>Pavlovophyceae</taxon>
        <taxon>Pavlovales</taxon>
        <taxon>Pavlovaceae</taxon>
        <taxon>Diacronema</taxon>
    </lineage>
</organism>
<evidence type="ECO:0000256" key="3">
    <source>
        <dbReference type="SAM" id="Phobius"/>
    </source>
</evidence>
<gene>
    <name evidence="4" type="ORF">KFE25_008655</name>
</gene>
<dbReference type="SUPFAM" id="SSF103473">
    <property type="entry name" value="MFS general substrate transporter"/>
    <property type="match status" value="1"/>
</dbReference>
<dbReference type="InterPro" id="IPR036259">
    <property type="entry name" value="MFS_trans_sf"/>
</dbReference>
<keyword evidence="5" id="KW-1185">Reference proteome</keyword>
<feature type="region of interest" description="Disordered" evidence="2">
    <location>
        <begin position="217"/>
        <end position="243"/>
    </location>
</feature>
<accession>A0A8J5XTH7</accession>
<dbReference type="EMBL" id="JAGTXO010000001">
    <property type="protein sequence ID" value="KAG8470234.1"/>
    <property type="molecule type" value="Genomic_DNA"/>
</dbReference>
<dbReference type="OrthoDB" id="5953442at2759"/>
<evidence type="ECO:0000256" key="1">
    <source>
        <dbReference type="ARBA" id="ARBA00008335"/>
    </source>
</evidence>
<dbReference type="Gene3D" id="1.20.1250.20">
    <property type="entry name" value="MFS general substrate transporter like domains"/>
    <property type="match status" value="2"/>
</dbReference>
<feature type="transmembrane region" description="Helical" evidence="3">
    <location>
        <begin position="7"/>
        <end position="27"/>
    </location>
</feature>
<feature type="transmembrane region" description="Helical" evidence="3">
    <location>
        <begin position="79"/>
        <end position="98"/>
    </location>
</feature>
<dbReference type="GO" id="GO:0015293">
    <property type="term" value="F:symporter activity"/>
    <property type="evidence" value="ECO:0007669"/>
    <property type="project" value="InterPro"/>
</dbReference>
<comment type="similarity">
    <text evidence="1">Belongs to the major facilitator superfamily.</text>
</comment>
<protein>
    <submittedName>
        <fullName evidence="4">Uncharacterized protein</fullName>
    </submittedName>
</protein>
<sequence>MTRLTRLHYLAYSLGHVLNDAAAVMWFSYGLFFLHELCNVPAATSGLILFAGQVADAVATPLVGILSDATPLWLPGGRRLVWIALGCACVVITFPTFFSPAVAATPVRSAVVASVFNVGWAMTQVAHLSLAPDMGGGERAQLLLSAVRQVATVVASTCAFVLVRVALALLPSPPSAAASAAAFHGCARLVVGAGAATTACCVGLVALTQRRQRAAERKTAADATSSVAHRASRASRERARLSAAPTESVTESVRLGEWLQQPLFWAIGLQYTCARLSINLTATYVPLLLLEVCGRTVDEVASVPILMYVGQIAGAVCAERLCMHVGKPRALLLSALLSAGASLALRLLLSNALPAVVGAVCVQALASSTVLVVVVAMQADAARAFPWHGHGFLYGTHSMLDKLSSGLAIVLLQRLAQRSARGGSAANGMALPAGGAARSAFVLGACVVPCAAATLSAVLCARAALAPPTAAEGERSEARAARAHQIDTDVLARPLLPAHP</sequence>
<comment type="caution">
    <text evidence="4">The sequence shown here is derived from an EMBL/GenBank/DDBJ whole genome shotgun (WGS) entry which is preliminary data.</text>
</comment>
<dbReference type="Pfam" id="PF13347">
    <property type="entry name" value="MFS_2"/>
    <property type="match status" value="1"/>
</dbReference>
<dbReference type="AlphaFoldDB" id="A0A8J5XTH7"/>
<dbReference type="InterPro" id="IPR039672">
    <property type="entry name" value="MFS_2"/>
</dbReference>
<feature type="transmembrane region" description="Helical" evidence="3">
    <location>
        <begin position="150"/>
        <end position="170"/>
    </location>
</feature>
<feature type="transmembrane region" description="Helical" evidence="3">
    <location>
        <begin position="47"/>
        <end position="67"/>
    </location>
</feature>
<keyword evidence="3" id="KW-1133">Transmembrane helix</keyword>
<evidence type="ECO:0000313" key="4">
    <source>
        <dbReference type="EMBL" id="KAG8470234.1"/>
    </source>
</evidence>
<dbReference type="PANTHER" id="PTHR11328">
    <property type="entry name" value="MAJOR FACILITATOR SUPERFAMILY DOMAIN-CONTAINING PROTEIN"/>
    <property type="match status" value="1"/>
</dbReference>
<proteinExistence type="inferred from homology"/>
<name>A0A8J5XTH7_DIALT</name>
<feature type="transmembrane region" description="Helical" evidence="3">
    <location>
        <begin position="182"/>
        <end position="207"/>
    </location>
</feature>
<dbReference type="GO" id="GO:0008643">
    <property type="term" value="P:carbohydrate transport"/>
    <property type="evidence" value="ECO:0007669"/>
    <property type="project" value="InterPro"/>
</dbReference>
<dbReference type="PANTHER" id="PTHR11328:SF28">
    <property type="entry name" value="MAJOR FACILITATOR SUPERFAMILY DOMAIN-CONTAINING PROTEIN 12"/>
    <property type="match status" value="1"/>
</dbReference>
<keyword evidence="3" id="KW-0812">Transmembrane</keyword>